<evidence type="ECO:0000256" key="1">
    <source>
        <dbReference type="SAM" id="Phobius"/>
    </source>
</evidence>
<evidence type="ECO:0000313" key="3">
    <source>
        <dbReference type="Proteomes" id="UP000229498"/>
    </source>
</evidence>
<comment type="caution">
    <text evidence="2">The sequence shown here is derived from an EMBL/GenBank/DDBJ whole genome shotgun (WGS) entry which is preliminary data.</text>
</comment>
<keyword evidence="1" id="KW-0472">Membrane</keyword>
<dbReference type="EMBL" id="PHIG01000039">
    <property type="protein sequence ID" value="PJK28813.1"/>
    <property type="molecule type" value="Genomic_DNA"/>
</dbReference>
<dbReference type="PANTHER" id="PTHR35519">
    <property type="entry name" value="MEMBRANE PROTEINS"/>
    <property type="match status" value="1"/>
</dbReference>
<keyword evidence="1" id="KW-1133">Transmembrane helix</keyword>
<sequence>MTDRSEPARRSARASRDADMARVERLARLLDSEFRVPGTGLRFGLDGLLGLLPGVGDTATLLMALYLVAEARRLGASFATILRMLFNVVLDWLVGLIPFVGDIFDFGFKCNRRNVDLLRRDLQRRRY</sequence>
<dbReference type="AlphaFoldDB" id="A0A2M9FZC7"/>
<evidence type="ECO:0000313" key="2">
    <source>
        <dbReference type="EMBL" id="PJK28813.1"/>
    </source>
</evidence>
<keyword evidence="1" id="KW-0812">Transmembrane</keyword>
<feature type="transmembrane region" description="Helical" evidence="1">
    <location>
        <begin position="81"/>
        <end position="101"/>
    </location>
</feature>
<organism evidence="2 3">
    <name type="scientific">Minwuia thermotolerans</name>
    <dbReference type="NCBI Taxonomy" id="2056226"/>
    <lineage>
        <taxon>Bacteria</taxon>
        <taxon>Pseudomonadati</taxon>
        <taxon>Pseudomonadota</taxon>
        <taxon>Alphaproteobacteria</taxon>
        <taxon>Minwuiales</taxon>
        <taxon>Minwuiaceae</taxon>
        <taxon>Minwuia</taxon>
    </lineage>
</organism>
<accession>A0A2M9FZC7</accession>
<gene>
    <name evidence="2" type="ORF">CVT23_15900</name>
</gene>
<dbReference type="InterPro" id="IPR025187">
    <property type="entry name" value="DUF4112"/>
</dbReference>
<dbReference type="RefSeq" id="WP_109792226.1">
    <property type="nucleotide sequence ID" value="NZ_PHIG01000039.1"/>
</dbReference>
<proteinExistence type="predicted"/>
<protein>
    <submittedName>
        <fullName evidence="2">DUF4112 domain-containing protein</fullName>
    </submittedName>
</protein>
<feature type="transmembrane region" description="Helical" evidence="1">
    <location>
        <begin position="48"/>
        <end position="69"/>
    </location>
</feature>
<reference evidence="2 3" key="1">
    <citation type="submission" date="2017-11" db="EMBL/GenBank/DDBJ databases">
        <title>Draft genome sequence of Rhizobiales bacterium SY3-13.</title>
        <authorList>
            <person name="Sun C."/>
        </authorList>
    </citation>
    <scope>NUCLEOTIDE SEQUENCE [LARGE SCALE GENOMIC DNA]</scope>
    <source>
        <strain evidence="2 3">SY3-13</strain>
    </source>
</reference>
<dbReference type="Pfam" id="PF13430">
    <property type="entry name" value="DUF4112"/>
    <property type="match status" value="1"/>
</dbReference>
<keyword evidence="3" id="KW-1185">Reference proteome</keyword>
<dbReference type="Proteomes" id="UP000229498">
    <property type="component" value="Unassembled WGS sequence"/>
</dbReference>
<dbReference type="OrthoDB" id="513552at2"/>
<name>A0A2M9FZC7_9PROT</name>
<dbReference type="PANTHER" id="PTHR35519:SF2">
    <property type="entry name" value="PH DOMAIN PROTEIN"/>
    <property type="match status" value="1"/>
</dbReference>